<feature type="transmembrane region" description="Helical" evidence="1">
    <location>
        <begin position="12"/>
        <end position="34"/>
    </location>
</feature>
<feature type="transmembrane region" description="Helical" evidence="1">
    <location>
        <begin position="168"/>
        <end position="187"/>
    </location>
</feature>
<feature type="transmembrane region" description="Helical" evidence="1">
    <location>
        <begin position="40"/>
        <end position="62"/>
    </location>
</feature>
<dbReference type="InterPro" id="IPR007404">
    <property type="entry name" value="YdjM-like"/>
</dbReference>
<keyword evidence="1" id="KW-1133">Transmembrane helix</keyword>
<reference evidence="2 3" key="1">
    <citation type="journal article" date="2016" name="Nat. Commun.">
        <title>Thousands of microbial genomes shed light on interconnected biogeochemical processes in an aquifer system.</title>
        <authorList>
            <person name="Anantharaman K."/>
            <person name="Brown C.T."/>
            <person name="Hug L.A."/>
            <person name="Sharon I."/>
            <person name="Castelle C.J."/>
            <person name="Probst A.J."/>
            <person name="Thomas B.C."/>
            <person name="Singh A."/>
            <person name="Wilkins M.J."/>
            <person name="Karaoz U."/>
            <person name="Brodie E.L."/>
            <person name="Williams K.H."/>
            <person name="Hubbard S.S."/>
            <person name="Banfield J.F."/>
        </authorList>
    </citation>
    <scope>NUCLEOTIDE SEQUENCE [LARGE SCALE GENOMIC DNA]</scope>
</reference>
<keyword evidence="1" id="KW-0472">Membrane</keyword>
<dbReference type="AlphaFoldDB" id="A0A1G2K765"/>
<evidence type="ECO:0000313" key="2">
    <source>
        <dbReference type="EMBL" id="OGZ95272.1"/>
    </source>
</evidence>
<dbReference type="EMBL" id="MHQC01000014">
    <property type="protein sequence ID" value="OGZ95272.1"/>
    <property type="molecule type" value="Genomic_DNA"/>
</dbReference>
<evidence type="ECO:0000256" key="1">
    <source>
        <dbReference type="SAM" id="Phobius"/>
    </source>
</evidence>
<protein>
    <recommendedName>
        <fullName evidence="4">Metal-dependent hydrolase</fullName>
    </recommendedName>
</protein>
<keyword evidence="1" id="KW-0812">Transmembrane</keyword>
<sequence>MFRRTLRILGGASIAASLDMAMGIIIFYCLGGLFRQKVSLVGYGIAMLMAVLPDLDVIIQLARERRSTGEHKKSITHYPMAMIPAVMAVAWFLSPFLSLAGALCLFWHYLHDSIGEGPGISWFAPFSFERYMLRKERDGWHLRLTPEELNVLYSANTEKWLEENYLCISAKSVFGVAALVTALALVLI</sequence>
<evidence type="ECO:0000313" key="3">
    <source>
        <dbReference type="Proteomes" id="UP000177152"/>
    </source>
</evidence>
<feature type="transmembrane region" description="Helical" evidence="1">
    <location>
        <begin position="83"/>
        <end position="109"/>
    </location>
</feature>
<name>A0A1G2K765_9BACT</name>
<dbReference type="Pfam" id="PF04307">
    <property type="entry name" value="YdjM"/>
    <property type="match status" value="1"/>
</dbReference>
<comment type="caution">
    <text evidence="2">The sequence shown here is derived from an EMBL/GenBank/DDBJ whole genome shotgun (WGS) entry which is preliminary data.</text>
</comment>
<organism evidence="2 3">
    <name type="scientific">Candidatus Sungbacteria bacterium RIFCSPHIGHO2_01_FULL_47_32</name>
    <dbReference type="NCBI Taxonomy" id="1802264"/>
    <lineage>
        <taxon>Bacteria</taxon>
        <taxon>Candidatus Sungiibacteriota</taxon>
    </lineage>
</organism>
<dbReference type="Proteomes" id="UP000177152">
    <property type="component" value="Unassembled WGS sequence"/>
</dbReference>
<proteinExistence type="predicted"/>
<gene>
    <name evidence="2" type="ORF">A2633_06130</name>
</gene>
<accession>A0A1G2K765</accession>
<evidence type="ECO:0008006" key="4">
    <source>
        <dbReference type="Google" id="ProtNLM"/>
    </source>
</evidence>